<dbReference type="Proteomes" id="UP000480178">
    <property type="component" value="Chromosome"/>
</dbReference>
<accession>A0A6C0GUL2</accession>
<protein>
    <recommendedName>
        <fullName evidence="3">Outer membrane protein assembly factor BamE</fullName>
    </recommendedName>
</protein>
<dbReference type="RefSeq" id="WP_162447482.1">
    <property type="nucleotide sequence ID" value="NZ_CP048222.1"/>
</dbReference>
<evidence type="ECO:0000313" key="1">
    <source>
        <dbReference type="EMBL" id="QHT71547.1"/>
    </source>
</evidence>
<evidence type="ECO:0000313" key="2">
    <source>
        <dbReference type="Proteomes" id="UP000480178"/>
    </source>
</evidence>
<dbReference type="EMBL" id="CP048222">
    <property type="protein sequence ID" value="QHT71547.1"/>
    <property type="molecule type" value="Genomic_DNA"/>
</dbReference>
<dbReference type="AlphaFoldDB" id="A0A6C0GUL2"/>
<sequence length="125" mass="14061">MKYGLLLGLVLLCACSDSKTFVNFDHQLWQQDKMACQGIRSKLAVDFENIRRELLGYSQQDIIDVLGKPDIQLLSERTQKFYVYFIETGSQCKGDTGNSKAKTVSVRFNAMGLASEIIYAQGKPL</sequence>
<reference evidence="1 2" key="1">
    <citation type="submission" date="2020-01" db="EMBL/GenBank/DDBJ databases">
        <authorList>
            <person name="Kim M.K."/>
        </authorList>
    </citation>
    <scope>NUCLEOTIDE SEQUENCE [LARGE SCALE GENOMIC DNA]</scope>
    <source>
        <strain evidence="1 2">172606-1</strain>
    </source>
</reference>
<gene>
    <name evidence="1" type="ORF">GXP67_35235</name>
</gene>
<keyword evidence="2" id="KW-1185">Reference proteome</keyword>
<proteinExistence type="predicted"/>
<dbReference type="KEGG" id="rhoz:GXP67_35235"/>
<evidence type="ECO:0008006" key="3">
    <source>
        <dbReference type="Google" id="ProtNLM"/>
    </source>
</evidence>
<organism evidence="1 2">
    <name type="scientific">Rhodocytophaga rosea</name>
    <dbReference type="NCBI Taxonomy" id="2704465"/>
    <lineage>
        <taxon>Bacteria</taxon>
        <taxon>Pseudomonadati</taxon>
        <taxon>Bacteroidota</taxon>
        <taxon>Cytophagia</taxon>
        <taxon>Cytophagales</taxon>
        <taxon>Rhodocytophagaceae</taxon>
        <taxon>Rhodocytophaga</taxon>
    </lineage>
</organism>
<name>A0A6C0GUL2_9BACT</name>
<dbReference type="PROSITE" id="PS51257">
    <property type="entry name" value="PROKAR_LIPOPROTEIN"/>
    <property type="match status" value="1"/>
</dbReference>